<dbReference type="InterPro" id="IPR008993">
    <property type="entry name" value="TIMP-like_OB-fold"/>
</dbReference>
<reference evidence="3" key="1">
    <citation type="submission" date="2024-02" db="UniProtKB">
        <authorList>
            <consortium name="WormBaseParasite"/>
        </authorList>
    </citation>
    <scope>IDENTIFICATION</scope>
</reference>
<sequence>MELRFWCLFAGVVISTASLDAACCASNTNTDICSNTDTWISKAHVVSVISTNFFGQNSYYIYHTSIIKGGFFLPTVLKTPTSCGVDLKVGQEYLLAGQMGSFNRELWATQCDQFEHKTAPLLSEIPEKTIDSLLCNQNHPMG</sequence>
<dbReference type="Gene3D" id="2.40.50.120">
    <property type="match status" value="1"/>
</dbReference>
<evidence type="ECO:0000256" key="1">
    <source>
        <dbReference type="SAM" id="SignalP"/>
    </source>
</evidence>
<feature type="signal peptide" evidence="1">
    <location>
        <begin position="1"/>
        <end position="21"/>
    </location>
</feature>
<feature type="chain" id="PRO_5042121931" evidence="1">
    <location>
        <begin position="22"/>
        <end position="142"/>
    </location>
</feature>
<proteinExistence type="predicted"/>
<dbReference type="SUPFAM" id="SSF50242">
    <property type="entry name" value="TIMP-like"/>
    <property type="match status" value="1"/>
</dbReference>
<accession>A0AAF3EUW0</accession>
<name>A0AAF3EUW0_9BILA</name>
<dbReference type="AlphaFoldDB" id="A0AAF3EUW0"/>
<organism evidence="2 3">
    <name type="scientific">Mesorhabditis belari</name>
    <dbReference type="NCBI Taxonomy" id="2138241"/>
    <lineage>
        <taxon>Eukaryota</taxon>
        <taxon>Metazoa</taxon>
        <taxon>Ecdysozoa</taxon>
        <taxon>Nematoda</taxon>
        <taxon>Chromadorea</taxon>
        <taxon>Rhabditida</taxon>
        <taxon>Rhabditina</taxon>
        <taxon>Rhabditomorpha</taxon>
        <taxon>Rhabditoidea</taxon>
        <taxon>Rhabditidae</taxon>
        <taxon>Mesorhabditinae</taxon>
        <taxon>Mesorhabditis</taxon>
    </lineage>
</organism>
<evidence type="ECO:0000313" key="3">
    <source>
        <dbReference type="WBParaSite" id="MBELARI_LOCUS17972"/>
    </source>
</evidence>
<dbReference type="Proteomes" id="UP000887575">
    <property type="component" value="Unassembled WGS sequence"/>
</dbReference>
<keyword evidence="1" id="KW-0732">Signal</keyword>
<protein>
    <submittedName>
        <fullName evidence="3">NTR domain-containing protein</fullName>
    </submittedName>
</protein>
<keyword evidence="2" id="KW-1185">Reference proteome</keyword>
<dbReference type="WBParaSite" id="MBELARI_LOCUS17972">
    <property type="protein sequence ID" value="MBELARI_LOCUS17972"/>
    <property type="gene ID" value="MBELARI_LOCUS17972"/>
</dbReference>
<evidence type="ECO:0000313" key="2">
    <source>
        <dbReference type="Proteomes" id="UP000887575"/>
    </source>
</evidence>